<reference evidence="2 3" key="1">
    <citation type="submission" date="2018-02" db="EMBL/GenBank/DDBJ databases">
        <title>Genome sequence of the basidiomycete white-rot fungus Phlebia centrifuga.</title>
        <authorList>
            <person name="Granchi Z."/>
            <person name="Peng M."/>
            <person name="de Vries R.P."/>
            <person name="Hilden K."/>
            <person name="Makela M.R."/>
            <person name="Grigoriev I."/>
            <person name="Riley R."/>
        </authorList>
    </citation>
    <scope>NUCLEOTIDE SEQUENCE [LARGE SCALE GENOMIC DNA]</scope>
    <source>
        <strain evidence="2 3">FBCC195</strain>
    </source>
</reference>
<dbReference type="OrthoDB" id="3248529at2759"/>
<evidence type="ECO:0000313" key="3">
    <source>
        <dbReference type="Proteomes" id="UP000186601"/>
    </source>
</evidence>
<dbReference type="PANTHER" id="PTHR33050">
    <property type="entry name" value="REVERSE TRANSCRIPTASE DOMAIN-CONTAINING PROTEIN"/>
    <property type="match status" value="1"/>
</dbReference>
<dbReference type="EMBL" id="MLYV02000635">
    <property type="protein sequence ID" value="PSR80887.1"/>
    <property type="molecule type" value="Genomic_DNA"/>
</dbReference>
<sequence length="292" mass="31574">MPCLALTEKRSASAGPNTAAASSTVHASTITDAAYAPAVTTEPRHALPQTDPRQVVTPLDPDKVEMKLRELGILAQWQHVVDGLRLGFDVGASAPIPQSLQFKNHSSTELAPDFIDSYILQEQAAGRYSQAFNPDNLEGIIGAFRTSPLGLVPKPGSSKFCLIQDMSFPHNDPLMKSVNASIISDDFPTEWGTFAQTSELIMDLPPGSLAATFDISAAYRITPVIPSQQNALCIFWRGKIYVDRAVAFGLRSSAGVFGALADMLVAIYRASGFGPLKKWVDDFLVIRLPNQQ</sequence>
<comment type="caution">
    <text evidence="2">The sequence shown here is derived from an EMBL/GenBank/DDBJ whole genome shotgun (WGS) entry which is preliminary data.</text>
</comment>
<evidence type="ECO:0008006" key="4">
    <source>
        <dbReference type="Google" id="ProtNLM"/>
    </source>
</evidence>
<organism evidence="2 3">
    <name type="scientific">Hermanssonia centrifuga</name>
    <dbReference type="NCBI Taxonomy" id="98765"/>
    <lineage>
        <taxon>Eukaryota</taxon>
        <taxon>Fungi</taxon>
        <taxon>Dikarya</taxon>
        <taxon>Basidiomycota</taxon>
        <taxon>Agaricomycotina</taxon>
        <taxon>Agaricomycetes</taxon>
        <taxon>Polyporales</taxon>
        <taxon>Meruliaceae</taxon>
        <taxon>Hermanssonia</taxon>
    </lineage>
</organism>
<dbReference type="PANTHER" id="PTHR33050:SF7">
    <property type="entry name" value="RIBONUCLEASE H"/>
    <property type="match status" value="1"/>
</dbReference>
<keyword evidence="3" id="KW-1185">Reference proteome</keyword>
<feature type="region of interest" description="Disordered" evidence="1">
    <location>
        <begin position="1"/>
        <end position="20"/>
    </location>
</feature>
<name>A0A2R6NYZ0_9APHY</name>
<proteinExistence type="predicted"/>
<protein>
    <recommendedName>
        <fullName evidence="4">Reverse transcriptase</fullName>
    </recommendedName>
</protein>
<accession>A0A2R6NYZ0</accession>
<dbReference type="STRING" id="98765.A0A2R6NYZ0"/>
<evidence type="ECO:0000256" key="1">
    <source>
        <dbReference type="SAM" id="MobiDB-lite"/>
    </source>
</evidence>
<evidence type="ECO:0000313" key="2">
    <source>
        <dbReference type="EMBL" id="PSR80887.1"/>
    </source>
</evidence>
<dbReference type="InterPro" id="IPR052055">
    <property type="entry name" value="Hepadnavirus_pol/RT"/>
</dbReference>
<dbReference type="Proteomes" id="UP000186601">
    <property type="component" value="Unassembled WGS sequence"/>
</dbReference>
<gene>
    <name evidence="2" type="ORF">PHLCEN_2v6596</name>
</gene>
<dbReference type="AlphaFoldDB" id="A0A2R6NYZ0"/>
<dbReference type="InterPro" id="IPR043502">
    <property type="entry name" value="DNA/RNA_pol_sf"/>
</dbReference>
<dbReference type="SUPFAM" id="SSF56672">
    <property type="entry name" value="DNA/RNA polymerases"/>
    <property type="match status" value="1"/>
</dbReference>